<dbReference type="Proteomes" id="UP000535406">
    <property type="component" value="Unassembled WGS sequence"/>
</dbReference>
<sequence>MISIMVEEFREMQSQLVRELEHYETPRFKALDDRLSHLFEAIYRHKPQNAAEAHAVLGFLLDLIENNDASDNHRFIERIREIAGTCAAHPAPALEITCGAGI</sequence>
<keyword evidence="2" id="KW-1185">Reference proteome</keyword>
<accession>A0A7W7YUC8</accession>
<dbReference type="AlphaFoldDB" id="A0A7W7YUC8"/>
<gene>
    <name evidence="1" type="ORF">HNQ66_001944</name>
</gene>
<reference evidence="1 2" key="1">
    <citation type="submission" date="2020-08" db="EMBL/GenBank/DDBJ databases">
        <title>Genomic Encyclopedia of Type Strains, Phase IV (KMG-IV): sequencing the most valuable type-strain genomes for metagenomic binning, comparative biology and taxonomic classification.</title>
        <authorList>
            <person name="Goeker M."/>
        </authorList>
    </citation>
    <scope>NUCLEOTIDE SEQUENCE [LARGE SCALE GENOMIC DNA]</scope>
    <source>
        <strain evidence="1 2">DSM 21319</strain>
    </source>
</reference>
<proteinExistence type="predicted"/>
<dbReference type="RefSeq" id="WP_184143536.1">
    <property type="nucleotide sequence ID" value="NZ_JACHIK010000005.1"/>
</dbReference>
<name>A0A7W7YUC8_9HYPH</name>
<evidence type="ECO:0000313" key="2">
    <source>
        <dbReference type="Proteomes" id="UP000535406"/>
    </source>
</evidence>
<protein>
    <submittedName>
        <fullName evidence="1">Uncharacterized protein</fullName>
    </submittedName>
</protein>
<dbReference type="EMBL" id="JACHIK010000005">
    <property type="protein sequence ID" value="MBB5042548.1"/>
    <property type="molecule type" value="Genomic_DNA"/>
</dbReference>
<organism evidence="1 2">
    <name type="scientific">Shinella fusca</name>
    <dbReference type="NCBI Taxonomy" id="544480"/>
    <lineage>
        <taxon>Bacteria</taxon>
        <taxon>Pseudomonadati</taxon>
        <taxon>Pseudomonadota</taxon>
        <taxon>Alphaproteobacteria</taxon>
        <taxon>Hyphomicrobiales</taxon>
        <taxon>Rhizobiaceae</taxon>
        <taxon>Shinella</taxon>
    </lineage>
</organism>
<comment type="caution">
    <text evidence="1">The sequence shown here is derived from an EMBL/GenBank/DDBJ whole genome shotgun (WGS) entry which is preliminary data.</text>
</comment>
<evidence type="ECO:0000313" key="1">
    <source>
        <dbReference type="EMBL" id="MBB5042548.1"/>
    </source>
</evidence>